<evidence type="ECO:0000256" key="6">
    <source>
        <dbReference type="NCBIfam" id="TIGR01048"/>
    </source>
</evidence>
<evidence type="ECO:0000256" key="2">
    <source>
        <dbReference type="ARBA" id="ARBA00022793"/>
    </source>
</evidence>
<dbReference type="SUPFAM" id="SSF50621">
    <property type="entry name" value="Alanine racemase C-terminal domain-like"/>
    <property type="match status" value="1"/>
</dbReference>
<dbReference type="RefSeq" id="WP_072913844.1">
    <property type="nucleotide sequence ID" value="NZ_FRAR01000014.1"/>
</dbReference>
<keyword evidence="5" id="KW-0028">Amino-acid biosynthesis</keyword>
<dbReference type="GO" id="GO:0009089">
    <property type="term" value="P:lysine biosynthetic process via diaminopimelate"/>
    <property type="evidence" value="ECO:0007669"/>
    <property type="project" value="UniProtKB-UniRule"/>
</dbReference>
<dbReference type="Gene3D" id="3.20.20.10">
    <property type="entry name" value="Alanine racemase"/>
    <property type="match status" value="1"/>
</dbReference>
<evidence type="ECO:0000256" key="3">
    <source>
        <dbReference type="ARBA" id="ARBA00022898"/>
    </source>
</evidence>
<evidence type="ECO:0000256" key="1">
    <source>
        <dbReference type="ARBA" id="ARBA00001933"/>
    </source>
</evidence>
<keyword evidence="11" id="KW-1185">Reference proteome</keyword>
<dbReference type="FunFam" id="3.20.20.10:FF:000003">
    <property type="entry name" value="Diaminopimelate decarboxylase"/>
    <property type="match status" value="1"/>
</dbReference>
<feature type="binding site" evidence="5">
    <location>
        <position position="361"/>
    </location>
    <ligand>
        <name>substrate</name>
    </ligand>
</feature>
<feature type="binding site" evidence="5">
    <location>
        <begin position="289"/>
        <end position="292"/>
    </location>
    <ligand>
        <name>pyridoxal 5'-phosphate</name>
        <dbReference type="ChEBI" id="CHEBI:597326"/>
    </ligand>
</feature>
<proteinExistence type="inferred from homology"/>
<dbReference type="PRINTS" id="PR01181">
    <property type="entry name" value="DAPDCRBXLASE"/>
</dbReference>
<feature type="binding site" evidence="5">
    <location>
        <position position="389"/>
    </location>
    <ligand>
        <name>substrate</name>
    </ligand>
</feature>
<evidence type="ECO:0000313" key="11">
    <source>
        <dbReference type="Proteomes" id="UP000183997"/>
    </source>
</evidence>
<feature type="binding site" evidence="5">
    <location>
        <position position="389"/>
    </location>
    <ligand>
        <name>pyridoxal 5'-phosphate</name>
        <dbReference type="ChEBI" id="CHEBI:597326"/>
    </ligand>
</feature>
<gene>
    <name evidence="5" type="primary">lysA</name>
    <name evidence="10" type="ORF">SAMN02745123_02044</name>
</gene>
<dbReference type="InterPro" id="IPR009006">
    <property type="entry name" value="Ala_racemase/Decarboxylase_C"/>
</dbReference>
<keyword evidence="2 5" id="KW-0210">Decarboxylase</keyword>
<reference evidence="11" key="1">
    <citation type="submission" date="2016-11" db="EMBL/GenBank/DDBJ databases">
        <authorList>
            <person name="Varghese N."/>
            <person name="Submissions S."/>
        </authorList>
    </citation>
    <scope>NUCLEOTIDE SEQUENCE [LARGE SCALE GENOMIC DNA]</scope>
    <source>
        <strain evidence="11">DSM 10349</strain>
    </source>
</reference>
<evidence type="ECO:0000256" key="8">
    <source>
        <dbReference type="RuleBase" id="RU003738"/>
    </source>
</evidence>
<dbReference type="Proteomes" id="UP000183997">
    <property type="component" value="Unassembled WGS sequence"/>
</dbReference>
<dbReference type="OrthoDB" id="9802241at2"/>
<dbReference type="GO" id="GO:0008836">
    <property type="term" value="F:diaminopimelate decarboxylase activity"/>
    <property type="evidence" value="ECO:0007669"/>
    <property type="project" value="UniProtKB-UniRule"/>
</dbReference>
<dbReference type="PANTHER" id="PTHR43727:SF2">
    <property type="entry name" value="GROUP IV DECARBOXYLASE"/>
    <property type="match status" value="1"/>
</dbReference>
<comment type="catalytic activity">
    <reaction evidence="5 8">
        <text>meso-2,6-diaminopimelate + H(+) = L-lysine + CO2</text>
        <dbReference type="Rhea" id="RHEA:15101"/>
        <dbReference type="ChEBI" id="CHEBI:15378"/>
        <dbReference type="ChEBI" id="CHEBI:16526"/>
        <dbReference type="ChEBI" id="CHEBI:32551"/>
        <dbReference type="ChEBI" id="CHEBI:57791"/>
        <dbReference type="EC" id="4.1.1.20"/>
    </reaction>
</comment>
<evidence type="ECO:0000313" key="10">
    <source>
        <dbReference type="EMBL" id="SHK48578.1"/>
    </source>
</evidence>
<feature type="binding site" evidence="5">
    <location>
        <position position="329"/>
    </location>
    <ligand>
        <name>substrate</name>
    </ligand>
</feature>
<dbReference type="PRINTS" id="PR01179">
    <property type="entry name" value="ODADCRBXLASE"/>
</dbReference>
<dbReference type="InterPro" id="IPR022644">
    <property type="entry name" value="De-COase2_N"/>
</dbReference>
<comment type="function">
    <text evidence="5">Specifically catalyzes the decarboxylation of meso-diaminopimelate (meso-DAP) to L-lysine.</text>
</comment>
<dbReference type="NCBIfam" id="TIGR01048">
    <property type="entry name" value="lysA"/>
    <property type="match status" value="1"/>
</dbReference>
<feature type="binding site" evidence="5">
    <location>
        <position position="292"/>
    </location>
    <ligand>
        <name>substrate</name>
    </ligand>
</feature>
<comment type="pathway">
    <text evidence="5 8">Amino-acid biosynthesis; L-lysine biosynthesis via DAP pathway; L-lysine from DL-2,6-diaminopimelate: step 1/1.</text>
</comment>
<dbReference type="Gene3D" id="2.40.37.10">
    <property type="entry name" value="Lyase, Ornithine Decarboxylase, Chain A, domain 1"/>
    <property type="match status" value="1"/>
</dbReference>
<evidence type="ECO:0000256" key="7">
    <source>
        <dbReference type="PIRSR" id="PIRSR600183-50"/>
    </source>
</evidence>
<dbReference type="InterPro" id="IPR029066">
    <property type="entry name" value="PLP-binding_barrel"/>
</dbReference>
<name>A0A1M6SVH5_9FIRM</name>
<evidence type="ECO:0000256" key="4">
    <source>
        <dbReference type="ARBA" id="ARBA00023239"/>
    </source>
</evidence>
<dbReference type="AlphaFoldDB" id="A0A1M6SVH5"/>
<dbReference type="UniPathway" id="UPA00034">
    <property type="reaction ID" value="UER00027"/>
</dbReference>
<sequence>MNLQGTIKVNEKNHLEIGSCDTVELASKFGTPLYVIDETLFRQNCRAYYQAFTKEYGAEVIYASKTLINLAICTMVEQEGLSLDVVSGGELYTAAKARFPMQRVYFHGNNKSREELRLALEYRVGRMVVDNLHELTLLNALAGEMNVKAHIMLRLSPGVEAHTHEYIKTGQIDSKFGFVIENGMAMEAVKSCLQLDNIVLKGFHCHIGSQIFELESYVHAADVMMNFVQEAYRQTGVLVKELNLGGGFGIYYFQGDQPRSIKEYADILLAAVKDKAAEYNVPVPKVMVEPGRSIAGPAGITLYTVGSIKDIPDIRKYVSVDGGMVDNPRPALYKSKYEACVANRMRGELIEKVSIAGKCCESGDMLIWDIELPVVKTGDIVAVFSTGAYNYSMSMNYNRLPRPAMVLVQEGKADLIVRREDYADLLRHDLLPERLRSSVVRLATSV</sequence>
<dbReference type="InterPro" id="IPR002986">
    <property type="entry name" value="DAP_deCOOHase_LysA"/>
</dbReference>
<dbReference type="PROSITE" id="PS00879">
    <property type="entry name" value="ODR_DC_2_2"/>
    <property type="match status" value="1"/>
</dbReference>
<dbReference type="HAMAP" id="MF_02120">
    <property type="entry name" value="LysA"/>
    <property type="match status" value="1"/>
</dbReference>
<dbReference type="CDD" id="cd06828">
    <property type="entry name" value="PLPDE_III_DapDC"/>
    <property type="match status" value="1"/>
</dbReference>
<organism evidence="10 11">
    <name type="scientific">Desulforamulus aeronauticus DSM 10349</name>
    <dbReference type="NCBI Taxonomy" id="1121421"/>
    <lineage>
        <taxon>Bacteria</taxon>
        <taxon>Bacillati</taxon>
        <taxon>Bacillota</taxon>
        <taxon>Clostridia</taxon>
        <taxon>Eubacteriales</taxon>
        <taxon>Peptococcaceae</taxon>
        <taxon>Desulforamulus</taxon>
    </lineage>
</organism>
<keyword evidence="3 5" id="KW-0663">Pyridoxal phosphate</keyword>
<keyword evidence="4 5" id="KW-0456">Lyase</keyword>
<feature type="active site" description="Proton donor" evidence="7">
    <location>
        <position position="360"/>
    </location>
</feature>
<evidence type="ECO:0000259" key="9">
    <source>
        <dbReference type="Pfam" id="PF02784"/>
    </source>
</evidence>
<dbReference type="STRING" id="1121421.SAMN02745123_02044"/>
<protein>
    <recommendedName>
        <fullName evidence="5 6">Diaminopimelate decarboxylase</fullName>
        <shortName evidence="5">DAP decarboxylase</shortName>
        <shortName evidence="5">DAPDC</shortName>
        <ecNumber evidence="5 6">4.1.1.20</ecNumber>
    </recommendedName>
</protein>
<dbReference type="SUPFAM" id="SSF51419">
    <property type="entry name" value="PLP-binding barrel"/>
    <property type="match status" value="1"/>
</dbReference>
<comment type="similarity">
    <text evidence="5">Belongs to the Orn/Lys/Arg decarboxylase class-II family. LysA subfamily.</text>
</comment>
<feature type="modified residue" description="N6-(pyridoxal phosphate)lysine" evidence="5 7">
    <location>
        <position position="65"/>
    </location>
</feature>
<keyword evidence="5 8" id="KW-0457">Lysine biosynthesis</keyword>
<dbReference type="Pfam" id="PF02784">
    <property type="entry name" value="Orn_Arg_deC_N"/>
    <property type="match status" value="1"/>
</dbReference>
<feature type="domain" description="Orn/DAP/Arg decarboxylase 2 N-terminal" evidence="9">
    <location>
        <begin position="47"/>
        <end position="295"/>
    </location>
</feature>
<feature type="binding site" evidence="5">
    <location>
        <position position="247"/>
    </location>
    <ligand>
        <name>pyridoxal 5'-phosphate</name>
        <dbReference type="ChEBI" id="CHEBI:597326"/>
    </ligand>
</feature>
<dbReference type="EC" id="4.1.1.20" evidence="5 6"/>
<dbReference type="InterPro" id="IPR000183">
    <property type="entry name" value="Orn/DAP/Arg_de-COase"/>
</dbReference>
<dbReference type="GO" id="GO:0030170">
    <property type="term" value="F:pyridoxal phosphate binding"/>
    <property type="evidence" value="ECO:0007669"/>
    <property type="project" value="UniProtKB-UniRule"/>
</dbReference>
<comment type="subunit">
    <text evidence="5">Homodimer.</text>
</comment>
<accession>A0A1M6SVH5</accession>
<dbReference type="PANTHER" id="PTHR43727">
    <property type="entry name" value="DIAMINOPIMELATE DECARBOXYLASE"/>
    <property type="match status" value="1"/>
</dbReference>
<comment type="cofactor">
    <cofactor evidence="1 5 7 8">
        <name>pyridoxal 5'-phosphate</name>
        <dbReference type="ChEBI" id="CHEBI:597326"/>
    </cofactor>
</comment>
<dbReference type="InterPro" id="IPR022657">
    <property type="entry name" value="De-COase2_CS"/>
</dbReference>
<feature type="binding site" evidence="5">
    <location>
        <position position="333"/>
    </location>
    <ligand>
        <name>substrate</name>
    </ligand>
</feature>
<dbReference type="EMBL" id="FRAR01000014">
    <property type="protein sequence ID" value="SHK48578.1"/>
    <property type="molecule type" value="Genomic_DNA"/>
</dbReference>
<evidence type="ECO:0000256" key="5">
    <source>
        <dbReference type="HAMAP-Rule" id="MF_02120"/>
    </source>
</evidence>